<comment type="caution">
    <text evidence="1">The sequence shown here is derived from an EMBL/GenBank/DDBJ whole genome shotgun (WGS) entry which is preliminary data.</text>
</comment>
<name>A0A4Q7ZI54_9ACTN</name>
<reference evidence="1 2" key="1">
    <citation type="submission" date="2019-02" db="EMBL/GenBank/DDBJ databases">
        <title>Sequencing the genomes of 1000 actinobacteria strains.</title>
        <authorList>
            <person name="Klenk H.-P."/>
        </authorList>
    </citation>
    <scope>NUCLEOTIDE SEQUENCE [LARGE SCALE GENOMIC DNA]</scope>
    <source>
        <strain evidence="1 2">DSM 45162</strain>
    </source>
</reference>
<keyword evidence="2" id="KW-1185">Reference proteome</keyword>
<sequence>MSLPDDVAEYLDSHPHATDIVTQAVRARMERVAETRKALEAVGFRSTPEGRAWARAALRPLTEEQRAKARRYAEAIQAGRLPEPE</sequence>
<protein>
    <submittedName>
        <fullName evidence="1">Uncharacterized protein</fullName>
    </submittedName>
</protein>
<dbReference type="Proteomes" id="UP000292564">
    <property type="component" value="Unassembled WGS sequence"/>
</dbReference>
<accession>A0A4Q7ZI54</accession>
<evidence type="ECO:0000313" key="1">
    <source>
        <dbReference type="EMBL" id="RZU49779.1"/>
    </source>
</evidence>
<evidence type="ECO:0000313" key="2">
    <source>
        <dbReference type="Proteomes" id="UP000292564"/>
    </source>
</evidence>
<dbReference type="AlphaFoldDB" id="A0A4Q7ZI54"/>
<gene>
    <name evidence="1" type="ORF">EV385_1533</name>
</gene>
<proteinExistence type="predicted"/>
<dbReference type="EMBL" id="SHKY01000001">
    <property type="protein sequence ID" value="RZU49779.1"/>
    <property type="molecule type" value="Genomic_DNA"/>
</dbReference>
<organism evidence="1 2">
    <name type="scientific">Krasilnikovia cinnamomea</name>
    <dbReference type="NCBI Taxonomy" id="349313"/>
    <lineage>
        <taxon>Bacteria</taxon>
        <taxon>Bacillati</taxon>
        <taxon>Actinomycetota</taxon>
        <taxon>Actinomycetes</taxon>
        <taxon>Micromonosporales</taxon>
        <taxon>Micromonosporaceae</taxon>
        <taxon>Krasilnikovia</taxon>
    </lineage>
</organism>